<evidence type="ECO:0000259" key="1">
    <source>
        <dbReference type="PROSITE" id="PS50404"/>
    </source>
</evidence>
<evidence type="ECO:0000313" key="3">
    <source>
        <dbReference type="EMBL" id="MFC2926634.1"/>
    </source>
</evidence>
<dbReference type="InterPro" id="IPR004045">
    <property type="entry name" value="Glutathione_S-Trfase_N"/>
</dbReference>
<gene>
    <name evidence="3" type="ORF">ACFOOR_11005</name>
</gene>
<organism evidence="3 4">
    <name type="scientific">Hyphobacterium vulgare</name>
    <dbReference type="NCBI Taxonomy" id="1736751"/>
    <lineage>
        <taxon>Bacteria</taxon>
        <taxon>Pseudomonadati</taxon>
        <taxon>Pseudomonadota</taxon>
        <taxon>Alphaproteobacteria</taxon>
        <taxon>Maricaulales</taxon>
        <taxon>Maricaulaceae</taxon>
        <taxon>Hyphobacterium</taxon>
    </lineage>
</organism>
<evidence type="ECO:0000259" key="2">
    <source>
        <dbReference type="PROSITE" id="PS50405"/>
    </source>
</evidence>
<dbReference type="InterPro" id="IPR010987">
    <property type="entry name" value="Glutathione-S-Trfase_C-like"/>
</dbReference>
<dbReference type="SUPFAM" id="SSF52833">
    <property type="entry name" value="Thioredoxin-like"/>
    <property type="match status" value="1"/>
</dbReference>
<dbReference type="Pfam" id="PF02798">
    <property type="entry name" value="GST_N"/>
    <property type="match status" value="1"/>
</dbReference>
<dbReference type="InterPro" id="IPR036282">
    <property type="entry name" value="Glutathione-S-Trfase_C_sf"/>
</dbReference>
<proteinExistence type="predicted"/>
<reference evidence="4" key="1">
    <citation type="journal article" date="2019" name="Int. J. Syst. Evol. Microbiol.">
        <title>The Global Catalogue of Microorganisms (GCM) 10K type strain sequencing project: providing services to taxonomists for standard genome sequencing and annotation.</title>
        <authorList>
            <consortium name="The Broad Institute Genomics Platform"/>
            <consortium name="The Broad Institute Genome Sequencing Center for Infectious Disease"/>
            <person name="Wu L."/>
            <person name="Ma J."/>
        </authorList>
    </citation>
    <scope>NUCLEOTIDE SEQUENCE [LARGE SCALE GENOMIC DNA]</scope>
    <source>
        <strain evidence="4">KCTC 52487</strain>
    </source>
</reference>
<evidence type="ECO:0000313" key="4">
    <source>
        <dbReference type="Proteomes" id="UP001595379"/>
    </source>
</evidence>
<dbReference type="Gene3D" id="1.20.1050.10">
    <property type="match status" value="1"/>
</dbReference>
<feature type="domain" description="GST N-terminal" evidence="1">
    <location>
        <begin position="1"/>
        <end position="82"/>
    </location>
</feature>
<dbReference type="CDD" id="cd03057">
    <property type="entry name" value="GST_N_Beta"/>
    <property type="match status" value="1"/>
</dbReference>
<accession>A0ABV6ZZ72</accession>
<sequence>MSFTLYGAEGTGSTCVEAVLDIAGADYHFVPASPFEGGEAFERLKSINPLLQVPALELPNGTLMTESAAILIYLSEIFPEANLAPKPGAKGRATFLRWLTFLAANFYSTYAISDKPGRFYEDPAGHDMLVKGALARRRALWQLMEAQIKPASFIVGDTMTVLDIYAAMMSHWSPGRDWFRTNCRTLNAIVERTEAHPVVARVFARNFQSN</sequence>
<dbReference type="PROSITE" id="PS50404">
    <property type="entry name" value="GST_NTER"/>
    <property type="match status" value="1"/>
</dbReference>
<protein>
    <submittedName>
        <fullName evidence="3">Glutathione S-transferase family protein</fullName>
    </submittedName>
</protein>
<dbReference type="EMBL" id="JBHRSV010000020">
    <property type="protein sequence ID" value="MFC2926634.1"/>
    <property type="molecule type" value="Genomic_DNA"/>
</dbReference>
<dbReference type="InterPro" id="IPR036249">
    <property type="entry name" value="Thioredoxin-like_sf"/>
</dbReference>
<dbReference type="Proteomes" id="UP001595379">
    <property type="component" value="Unassembled WGS sequence"/>
</dbReference>
<name>A0ABV6ZZ72_9PROT</name>
<dbReference type="PANTHER" id="PTHR44051:SF8">
    <property type="entry name" value="GLUTATHIONE S-TRANSFERASE GSTA"/>
    <property type="match status" value="1"/>
</dbReference>
<dbReference type="Gene3D" id="3.40.30.10">
    <property type="entry name" value="Glutaredoxin"/>
    <property type="match status" value="1"/>
</dbReference>
<dbReference type="PANTHER" id="PTHR44051">
    <property type="entry name" value="GLUTATHIONE S-TRANSFERASE-RELATED"/>
    <property type="match status" value="1"/>
</dbReference>
<dbReference type="RefSeq" id="WP_343164728.1">
    <property type="nucleotide sequence ID" value="NZ_JBHRSV010000020.1"/>
</dbReference>
<feature type="domain" description="GST C-terminal" evidence="2">
    <location>
        <begin position="88"/>
        <end position="210"/>
    </location>
</feature>
<comment type="caution">
    <text evidence="3">The sequence shown here is derived from an EMBL/GenBank/DDBJ whole genome shotgun (WGS) entry which is preliminary data.</text>
</comment>
<keyword evidence="4" id="KW-1185">Reference proteome</keyword>
<dbReference type="SUPFAM" id="SSF47616">
    <property type="entry name" value="GST C-terminal domain-like"/>
    <property type="match status" value="1"/>
</dbReference>
<dbReference type="PROSITE" id="PS50405">
    <property type="entry name" value="GST_CTER"/>
    <property type="match status" value="1"/>
</dbReference>